<feature type="region of interest" description="Disordered" evidence="1">
    <location>
        <begin position="43"/>
        <end position="68"/>
    </location>
</feature>
<name>A0A917YHF9_9ACTN</name>
<dbReference type="Proteomes" id="UP000600365">
    <property type="component" value="Unassembled WGS sequence"/>
</dbReference>
<comment type="caution">
    <text evidence="2">The sequence shown here is derived from an EMBL/GenBank/DDBJ whole genome shotgun (WGS) entry which is preliminary data.</text>
</comment>
<reference evidence="2 3" key="1">
    <citation type="journal article" date="2014" name="Int. J. Syst. Evol. Microbiol.">
        <title>Complete genome sequence of Corynebacterium casei LMG S-19264T (=DSM 44701T), isolated from a smear-ripened cheese.</title>
        <authorList>
            <consortium name="US DOE Joint Genome Institute (JGI-PGF)"/>
            <person name="Walter F."/>
            <person name="Albersmeier A."/>
            <person name="Kalinowski J."/>
            <person name="Ruckert C."/>
        </authorList>
    </citation>
    <scope>NUCLEOTIDE SEQUENCE [LARGE SCALE GENOMIC DNA]</scope>
    <source>
        <strain evidence="2 3">CGMCC 4.7111</strain>
    </source>
</reference>
<proteinExistence type="predicted"/>
<keyword evidence="3" id="KW-1185">Reference proteome</keyword>
<accession>A0A917YHF9</accession>
<organism evidence="2 3">
    <name type="scientific">Streptomyces albiflavescens</name>
    <dbReference type="NCBI Taxonomy" id="1623582"/>
    <lineage>
        <taxon>Bacteria</taxon>
        <taxon>Bacillati</taxon>
        <taxon>Actinomycetota</taxon>
        <taxon>Actinomycetes</taxon>
        <taxon>Kitasatosporales</taxon>
        <taxon>Streptomycetaceae</taxon>
        <taxon>Streptomyces</taxon>
    </lineage>
</organism>
<protein>
    <submittedName>
        <fullName evidence="2">Uncharacterized protein</fullName>
    </submittedName>
</protein>
<sequence>MGSIPVSVGNDPASPADEKPLVDTVAFVDVAALGACLRRVGGINEDQGHPGPLGLVDEEYIENQKRPA</sequence>
<evidence type="ECO:0000256" key="1">
    <source>
        <dbReference type="SAM" id="MobiDB-lite"/>
    </source>
</evidence>
<dbReference type="AlphaFoldDB" id="A0A917YHF9"/>
<dbReference type="EMBL" id="BMMM01000029">
    <property type="protein sequence ID" value="GGN93986.1"/>
    <property type="molecule type" value="Genomic_DNA"/>
</dbReference>
<evidence type="ECO:0000313" key="3">
    <source>
        <dbReference type="Proteomes" id="UP000600365"/>
    </source>
</evidence>
<gene>
    <name evidence="2" type="ORF">GCM10011579_093040</name>
</gene>
<evidence type="ECO:0000313" key="2">
    <source>
        <dbReference type="EMBL" id="GGN93986.1"/>
    </source>
</evidence>